<dbReference type="InterPro" id="IPR051332">
    <property type="entry name" value="Fosfomycin_Res_Enzymes"/>
</dbReference>
<dbReference type="STRING" id="1157490.EL26_22600"/>
<dbReference type="Gene3D" id="3.10.180.10">
    <property type="entry name" value="2,3-Dihydroxybiphenyl 1,2-Dioxygenase, domain 1"/>
    <property type="match status" value="1"/>
</dbReference>
<evidence type="ECO:0000256" key="1">
    <source>
        <dbReference type="ARBA" id="ARBA00022723"/>
    </source>
</evidence>
<organism evidence="3 4">
    <name type="scientific">Tumebacillus flagellatus</name>
    <dbReference type="NCBI Taxonomy" id="1157490"/>
    <lineage>
        <taxon>Bacteria</taxon>
        <taxon>Bacillati</taxon>
        <taxon>Bacillota</taxon>
        <taxon>Bacilli</taxon>
        <taxon>Bacillales</taxon>
        <taxon>Alicyclobacillaceae</taxon>
        <taxon>Tumebacillus</taxon>
    </lineage>
</organism>
<dbReference type="OrthoDB" id="291991at2"/>
<comment type="caution">
    <text evidence="3">The sequence shown here is derived from an EMBL/GenBank/DDBJ whole genome shotgun (WGS) entry which is preliminary data.</text>
</comment>
<dbReference type="GO" id="GO:0046872">
    <property type="term" value="F:metal ion binding"/>
    <property type="evidence" value="ECO:0007669"/>
    <property type="project" value="UniProtKB-KW"/>
</dbReference>
<dbReference type="AlphaFoldDB" id="A0A074LKH6"/>
<dbReference type="InterPro" id="IPR029068">
    <property type="entry name" value="Glyas_Bleomycin-R_OHBP_Dase"/>
</dbReference>
<dbReference type="InterPro" id="IPR018146">
    <property type="entry name" value="Glyoxalase_1_CS"/>
</dbReference>
<dbReference type="SUPFAM" id="SSF54593">
    <property type="entry name" value="Glyoxalase/Bleomycin resistance protein/Dihydroxybiphenyl dioxygenase"/>
    <property type="match status" value="1"/>
</dbReference>
<feature type="domain" description="VOC" evidence="2">
    <location>
        <begin position="7"/>
        <end position="124"/>
    </location>
</feature>
<keyword evidence="4" id="KW-1185">Reference proteome</keyword>
<dbReference type="InterPro" id="IPR004360">
    <property type="entry name" value="Glyas_Fos-R_dOase_dom"/>
</dbReference>
<reference evidence="3 4" key="1">
    <citation type="journal article" date="2013" name="Int. J. Syst. Evol. Microbiol.">
        <title>Tumebacillus flagellatus sp. nov., an alpha-amylase/pullulanase-producing bacterium isolated from cassava wastewater.</title>
        <authorList>
            <person name="Wang Q."/>
            <person name="Xie N."/>
            <person name="Qin Y."/>
            <person name="Shen N."/>
            <person name="Zhu J."/>
            <person name="Mi H."/>
            <person name="Huang R."/>
        </authorList>
    </citation>
    <scope>NUCLEOTIDE SEQUENCE [LARGE SCALE GENOMIC DNA]</scope>
    <source>
        <strain evidence="3 4">GST4</strain>
    </source>
</reference>
<evidence type="ECO:0000313" key="4">
    <source>
        <dbReference type="Proteomes" id="UP000027931"/>
    </source>
</evidence>
<proteinExistence type="predicted"/>
<protein>
    <recommendedName>
        <fullName evidence="2">VOC domain-containing protein</fullName>
    </recommendedName>
</protein>
<gene>
    <name evidence="3" type="ORF">EL26_22600</name>
</gene>
<dbReference type="Pfam" id="PF00903">
    <property type="entry name" value="Glyoxalase"/>
    <property type="match status" value="1"/>
</dbReference>
<dbReference type="RefSeq" id="WP_052036673.1">
    <property type="nucleotide sequence ID" value="NZ_JMIR01000047.1"/>
</dbReference>
<evidence type="ECO:0000313" key="3">
    <source>
        <dbReference type="EMBL" id="KEO81090.1"/>
    </source>
</evidence>
<dbReference type="EMBL" id="JMIR01000047">
    <property type="protein sequence ID" value="KEO81090.1"/>
    <property type="molecule type" value="Genomic_DNA"/>
</dbReference>
<accession>A0A074LKH6</accession>
<name>A0A074LKH6_9BACL</name>
<dbReference type="Proteomes" id="UP000027931">
    <property type="component" value="Unassembled WGS sequence"/>
</dbReference>
<sequence length="142" mass="15183">MSRMTMGVHHVGLSVRDLDAAREFYTEVLGFDVVGGKEGTSVYITDGTTMVTLWKTAEQDATLAAAGLHHLAFRVGDLETLQELENRLRARNVPILYDGLGEYGGLAGIFFYDPNGIRLEVTFEHGGDTGGLPAIGGCGGHA</sequence>
<dbReference type="PANTHER" id="PTHR36113:SF6">
    <property type="entry name" value="FOSFOMYCIN RESISTANCE PROTEIN FOSX"/>
    <property type="match status" value="1"/>
</dbReference>
<dbReference type="InterPro" id="IPR037523">
    <property type="entry name" value="VOC_core"/>
</dbReference>
<dbReference type="eggNOG" id="COG0346">
    <property type="taxonomic scope" value="Bacteria"/>
</dbReference>
<dbReference type="PANTHER" id="PTHR36113">
    <property type="entry name" value="LYASE, PUTATIVE-RELATED-RELATED"/>
    <property type="match status" value="1"/>
</dbReference>
<dbReference type="GO" id="GO:0004462">
    <property type="term" value="F:lactoylglutathione lyase activity"/>
    <property type="evidence" value="ECO:0007669"/>
    <property type="project" value="InterPro"/>
</dbReference>
<evidence type="ECO:0000259" key="2">
    <source>
        <dbReference type="PROSITE" id="PS51819"/>
    </source>
</evidence>
<dbReference type="PROSITE" id="PS00934">
    <property type="entry name" value="GLYOXALASE_I_1"/>
    <property type="match status" value="1"/>
</dbReference>
<dbReference type="PROSITE" id="PS51819">
    <property type="entry name" value="VOC"/>
    <property type="match status" value="1"/>
</dbReference>
<keyword evidence="1" id="KW-0479">Metal-binding</keyword>